<dbReference type="InterPro" id="IPR011856">
    <property type="entry name" value="tRNA_endonuc-like_dom_sf"/>
</dbReference>
<evidence type="ECO:0000256" key="1">
    <source>
        <dbReference type="SAM" id="Phobius"/>
    </source>
</evidence>
<dbReference type="InterPro" id="IPR007560">
    <property type="entry name" value="Restrct_endonuc_IV_Mrr"/>
</dbReference>
<dbReference type="AlphaFoldDB" id="A0A1Y4SYE0"/>
<organism evidence="3 4">
    <name type="scientific">Massilimicrobiota timonensis</name>
    <dbReference type="NCBI Taxonomy" id="1776392"/>
    <lineage>
        <taxon>Bacteria</taxon>
        <taxon>Bacillati</taxon>
        <taxon>Bacillota</taxon>
        <taxon>Erysipelotrichia</taxon>
        <taxon>Erysipelotrichales</taxon>
        <taxon>Erysipelotrichaceae</taxon>
        <taxon>Massilimicrobiota</taxon>
    </lineage>
</organism>
<accession>A0A1Y4SYE0</accession>
<dbReference type="GO" id="GO:0015666">
    <property type="term" value="F:restriction endodeoxyribonuclease activity"/>
    <property type="evidence" value="ECO:0007669"/>
    <property type="project" value="TreeGrafter"/>
</dbReference>
<feature type="transmembrane region" description="Helical" evidence="1">
    <location>
        <begin position="6"/>
        <end position="26"/>
    </location>
</feature>
<dbReference type="InterPro" id="IPR011335">
    <property type="entry name" value="Restrct_endonuc-II-like"/>
</dbReference>
<dbReference type="SUPFAM" id="SSF52980">
    <property type="entry name" value="Restriction endonuclease-like"/>
    <property type="match status" value="1"/>
</dbReference>
<protein>
    <recommendedName>
        <fullName evidence="2">Restriction endonuclease type IV Mrr domain-containing protein</fullName>
    </recommendedName>
</protein>
<sequence length="304" mass="35574">MIRIFINISIYIIVIALIMYIIYCLYNYILKKDFLNTYHIGKLPSGIVIRKCNNENEKNHYELEYPYWSVSKKDGTADKRVKNNSIIWRKSKLYIGHYLVYSKKPYELLVVVKDLRHLGIEISMCKEEKEKYFRILKRKQTFCLNNSVQKIVDYFVNKPTDFENLCAQVYETMGYNVQITPPTNDGGYDLVMMKDDEKTIVECKCYSINHKVGRPSIQKVVGANNVVLADHVIFITTSDYSAAAISYAKEAGVELINGMDFINILEKYGFMDQNDIEVDASEYQLKNIDLYPYVPNDIYEKFFR</sequence>
<dbReference type="RefSeq" id="WP_087357759.1">
    <property type="nucleotide sequence ID" value="NZ_JACJKO010000024.1"/>
</dbReference>
<keyword evidence="4" id="KW-1185">Reference proteome</keyword>
<dbReference type="InterPro" id="IPR052906">
    <property type="entry name" value="Type_IV_Methyl-Rstrct_Enzyme"/>
</dbReference>
<reference evidence="3 4" key="1">
    <citation type="journal article" date="2018" name="BMC Genomics">
        <title>Whole genome sequencing and function prediction of 133 gut anaerobes isolated from chicken caecum in pure cultures.</title>
        <authorList>
            <person name="Medvecky M."/>
            <person name="Cejkova D."/>
            <person name="Polansky O."/>
            <person name="Karasova D."/>
            <person name="Kubasova T."/>
            <person name="Cizek A."/>
            <person name="Rychlik I."/>
        </authorList>
    </citation>
    <scope>NUCLEOTIDE SEQUENCE [LARGE SCALE GENOMIC DNA]</scope>
    <source>
        <strain evidence="3 4">An13</strain>
    </source>
</reference>
<keyword evidence="1" id="KW-0472">Membrane</keyword>
<keyword evidence="1" id="KW-1133">Transmembrane helix</keyword>
<dbReference type="Gene3D" id="3.40.1350.10">
    <property type="match status" value="1"/>
</dbReference>
<dbReference type="PANTHER" id="PTHR30015:SF7">
    <property type="entry name" value="TYPE IV METHYL-DIRECTED RESTRICTION ENZYME ECOKMRR"/>
    <property type="match status" value="1"/>
</dbReference>
<name>A0A1Y4SYE0_9FIRM</name>
<gene>
    <name evidence="3" type="ORF">B5E75_05360</name>
</gene>
<feature type="domain" description="Restriction endonuclease type IV Mrr" evidence="2">
    <location>
        <begin position="158"/>
        <end position="264"/>
    </location>
</feature>
<evidence type="ECO:0000313" key="4">
    <source>
        <dbReference type="Proteomes" id="UP000195305"/>
    </source>
</evidence>
<dbReference type="EMBL" id="NFLJ01000012">
    <property type="protein sequence ID" value="OUQ34904.1"/>
    <property type="molecule type" value="Genomic_DNA"/>
</dbReference>
<evidence type="ECO:0000259" key="2">
    <source>
        <dbReference type="Pfam" id="PF04471"/>
    </source>
</evidence>
<dbReference type="Pfam" id="PF04471">
    <property type="entry name" value="Mrr_cat"/>
    <property type="match status" value="1"/>
</dbReference>
<dbReference type="PANTHER" id="PTHR30015">
    <property type="entry name" value="MRR RESTRICTION SYSTEM PROTEIN"/>
    <property type="match status" value="1"/>
</dbReference>
<dbReference type="GO" id="GO:0003677">
    <property type="term" value="F:DNA binding"/>
    <property type="evidence" value="ECO:0007669"/>
    <property type="project" value="InterPro"/>
</dbReference>
<dbReference type="Proteomes" id="UP000195305">
    <property type="component" value="Unassembled WGS sequence"/>
</dbReference>
<comment type="caution">
    <text evidence="3">The sequence shown here is derived from an EMBL/GenBank/DDBJ whole genome shotgun (WGS) entry which is preliminary data.</text>
</comment>
<evidence type="ECO:0000313" key="3">
    <source>
        <dbReference type="EMBL" id="OUQ34904.1"/>
    </source>
</evidence>
<dbReference type="OrthoDB" id="9781481at2"/>
<keyword evidence="1" id="KW-0812">Transmembrane</keyword>
<proteinExistence type="predicted"/>
<dbReference type="GO" id="GO:0009307">
    <property type="term" value="P:DNA restriction-modification system"/>
    <property type="evidence" value="ECO:0007669"/>
    <property type="project" value="InterPro"/>
</dbReference>